<dbReference type="RefSeq" id="WP_109563717.1">
    <property type="nucleotide sequence ID" value="NZ_QGDJ01000002.1"/>
</dbReference>
<dbReference type="AlphaFoldDB" id="A0A2Y9ADM3"/>
<dbReference type="Proteomes" id="UP000251571">
    <property type="component" value="Unassembled WGS sequence"/>
</dbReference>
<proteinExistence type="predicted"/>
<name>A0A2Y9ADM3_9RHOB</name>
<dbReference type="Proteomes" id="UP000245839">
    <property type="component" value="Unassembled WGS sequence"/>
</dbReference>
<evidence type="ECO:0000313" key="4">
    <source>
        <dbReference type="Proteomes" id="UP000245839"/>
    </source>
</evidence>
<dbReference type="EMBL" id="UETC01000002">
    <property type="protein sequence ID" value="SSA42016.1"/>
    <property type="molecule type" value="Genomic_DNA"/>
</dbReference>
<protein>
    <submittedName>
        <fullName evidence="3">Uncharacterized protein</fullName>
    </submittedName>
</protein>
<keyword evidence="4" id="KW-1185">Reference proteome</keyword>
<sequence>MKFLTSAATGFVLLATGATAQSLTDTETVTLNATVGEYLAITDHTDSIIGDLDISAGSEVAANNNVSATENGKATFEVTANVAYNIALNWKTWGATDTPALPAGAPAGVVQAYYYNAATDVQCAFGGTVSFDPDPFTASADDVQRGVNGAPFSPTPGGSLTAFPRGIATYGLNTEAAPNITDCDDGVAAPGIYSLDVEVTVSKS</sequence>
<reference evidence="2 4" key="2">
    <citation type="submission" date="2018-03" db="EMBL/GenBank/DDBJ databases">
        <title>Genomic Encyclopedia of Archaeal and Bacterial Type Strains, Phase II (KMG-II): from individual species to whole genera.</title>
        <authorList>
            <person name="Goeker M."/>
        </authorList>
    </citation>
    <scope>NUCLEOTIDE SEQUENCE [LARGE SCALE GENOMIC DNA]</scope>
    <source>
        <strain evidence="2 4">DSM 25227</strain>
    </source>
</reference>
<dbReference type="OrthoDB" id="9881095at2"/>
<accession>A0A2Y9ADM3</accession>
<feature type="chain" id="PRO_5036058901" evidence="1">
    <location>
        <begin position="21"/>
        <end position="204"/>
    </location>
</feature>
<evidence type="ECO:0000313" key="3">
    <source>
        <dbReference type="EMBL" id="SSA42016.1"/>
    </source>
</evidence>
<evidence type="ECO:0000313" key="2">
    <source>
        <dbReference type="EMBL" id="PWJ21410.1"/>
    </source>
</evidence>
<evidence type="ECO:0000313" key="5">
    <source>
        <dbReference type="Proteomes" id="UP000251571"/>
    </source>
</evidence>
<feature type="signal peptide" evidence="1">
    <location>
        <begin position="1"/>
        <end position="20"/>
    </location>
</feature>
<evidence type="ECO:0000256" key="1">
    <source>
        <dbReference type="SAM" id="SignalP"/>
    </source>
</evidence>
<dbReference type="EMBL" id="QGDJ01000002">
    <property type="protein sequence ID" value="PWJ21410.1"/>
    <property type="molecule type" value="Genomic_DNA"/>
</dbReference>
<reference evidence="3 5" key="1">
    <citation type="submission" date="2016-10" db="EMBL/GenBank/DDBJ databases">
        <authorList>
            <person name="Cai Z."/>
        </authorList>
    </citation>
    <scope>NUCLEOTIDE SEQUENCE [LARGE SCALE GENOMIC DNA]</scope>
    <source>
        <strain evidence="3 5">DSM 25227</strain>
    </source>
</reference>
<organism evidence="3 5">
    <name type="scientific">Jannaschia seohaensis</name>
    <dbReference type="NCBI Taxonomy" id="475081"/>
    <lineage>
        <taxon>Bacteria</taxon>
        <taxon>Pseudomonadati</taxon>
        <taxon>Pseudomonadota</taxon>
        <taxon>Alphaproteobacteria</taxon>
        <taxon>Rhodobacterales</taxon>
        <taxon>Roseobacteraceae</taxon>
        <taxon>Jannaschia</taxon>
    </lineage>
</organism>
<gene>
    <name evidence="2" type="ORF">BCF38_102663</name>
    <name evidence="3" type="ORF">SAMN05421539_102663</name>
</gene>
<keyword evidence="1" id="KW-0732">Signal</keyword>